<gene>
    <name evidence="2" type="ORF">DX912_12505</name>
</gene>
<feature type="transmembrane region" description="Helical" evidence="1">
    <location>
        <begin position="112"/>
        <end position="130"/>
    </location>
</feature>
<accession>A0A3D8VAW6</accession>
<protein>
    <recommendedName>
        <fullName evidence="4">DUF2007 domain-containing protein</fullName>
    </recommendedName>
</protein>
<evidence type="ECO:0000256" key="1">
    <source>
        <dbReference type="SAM" id="Phobius"/>
    </source>
</evidence>
<dbReference type="EMBL" id="QTJR01000008">
    <property type="protein sequence ID" value="RDY66564.1"/>
    <property type="molecule type" value="Genomic_DNA"/>
</dbReference>
<proteinExistence type="predicted"/>
<dbReference type="RefSeq" id="WP_115842868.1">
    <property type="nucleotide sequence ID" value="NZ_CP091317.1"/>
</dbReference>
<evidence type="ECO:0000313" key="2">
    <source>
        <dbReference type="EMBL" id="RDY66564.1"/>
    </source>
</evidence>
<keyword evidence="3" id="KW-1185">Reference proteome</keyword>
<keyword evidence="1" id="KW-1133">Transmembrane helix</keyword>
<dbReference type="AlphaFoldDB" id="A0A3D8VAW6"/>
<dbReference type="Proteomes" id="UP000256829">
    <property type="component" value="Unassembled WGS sequence"/>
</dbReference>
<evidence type="ECO:0000313" key="3">
    <source>
        <dbReference type="Proteomes" id="UP000256829"/>
    </source>
</evidence>
<name>A0A3D8VAW6_9GAMM</name>
<keyword evidence="1" id="KW-0812">Transmembrane</keyword>
<organism evidence="2 3">
    <name type="scientific">Lysobacter soli</name>
    <dbReference type="NCBI Taxonomy" id="453783"/>
    <lineage>
        <taxon>Bacteria</taxon>
        <taxon>Pseudomonadati</taxon>
        <taxon>Pseudomonadota</taxon>
        <taxon>Gammaproteobacteria</taxon>
        <taxon>Lysobacterales</taxon>
        <taxon>Lysobacteraceae</taxon>
        <taxon>Lysobacter</taxon>
    </lineage>
</organism>
<sequence length="285" mass="30955">MRQVFSSQRLENVETVAQMLRDADIEVRITNGRSYKGGRRGTFSYSESDAGGPKPAVWVVRSDDTVKARQILREAGLLESTRESFAGPSFRLNSDPTPAQAKSQSRALRFKLVLIAGIVIVGALAIRHAVKLDIAGEALKTHPLDGTTAQIPQPLAAAVFTQELPKTRIDVVCLSIDGADASPELVQAMQPLVLQPRRRDVVPASQCIRNANDDVGSSQRGTGKPAVIVDVHAFRPTARDDDGNVTGTLEITAYHHRLSGSYKTLEVKQTESGWQVGRTLKHVAM</sequence>
<evidence type="ECO:0008006" key="4">
    <source>
        <dbReference type="Google" id="ProtNLM"/>
    </source>
</evidence>
<comment type="caution">
    <text evidence="2">The sequence shown here is derived from an EMBL/GenBank/DDBJ whole genome shotgun (WGS) entry which is preliminary data.</text>
</comment>
<keyword evidence="1" id="KW-0472">Membrane</keyword>
<reference evidence="2 3" key="1">
    <citation type="submission" date="2018-08" db="EMBL/GenBank/DDBJ databases">
        <title>Lysobacter soli KCTC 22011, whole genome shotgun sequence.</title>
        <authorList>
            <person name="Zhang X."/>
            <person name="Feng G."/>
            <person name="Zhu H."/>
        </authorList>
    </citation>
    <scope>NUCLEOTIDE SEQUENCE [LARGE SCALE GENOMIC DNA]</scope>
    <source>
        <strain evidence="2 3">KCTC 22011</strain>
    </source>
</reference>